<dbReference type="Gene3D" id="2.120.10.30">
    <property type="entry name" value="TolB, C-terminal domain"/>
    <property type="match status" value="2"/>
</dbReference>
<feature type="region of interest" description="Disordered" evidence="3">
    <location>
        <begin position="693"/>
        <end position="716"/>
    </location>
</feature>
<keyword evidence="4" id="KW-0732">Signal</keyword>
<dbReference type="Proteomes" id="UP000006250">
    <property type="component" value="Unassembled WGS sequence"/>
</dbReference>
<accession>E1JWL2</accession>
<organism evidence="6 7">
    <name type="scientific">Solidesulfovibrio fructosivorans JJ]</name>
    <dbReference type="NCBI Taxonomy" id="596151"/>
    <lineage>
        <taxon>Bacteria</taxon>
        <taxon>Pseudomonadati</taxon>
        <taxon>Thermodesulfobacteriota</taxon>
        <taxon>Desulfovibrionia</taxon>
        <taxon>Desulfovibrionales</taxon>
        <taxon>Desulfovibrionaceae</taxon>
        <taxon>Solidesulfovibrio</taxon>
    </lineage>
</organism>
<evidence type="ECO:0000256" key="3">
    <source>
        <dbReference type="SAM" id="MobiDB-lite"/>
    </source>
</evidence>
<dbReference type="GO" id="GO:0004252">
    <property type="term" value="F:serine-type endopeptidase activity"/>
    <property type="evidence" value="ECO:0007669"/>
    <property type="project" value="TreeGrafter"/>
</dbReference>
<feature type="region of interest" description="Disordered" evidence="3">
    <location>
        <begin position="216"/>
        <end position="245"/>
    </location>
</feature>
<dbReference type="SUPFAM" id="SSF82171">
    <property type="entry name" value="DPP6 N-terminal domain-like"/>
    <property type="match status" value="1"/>
</dbReference>
<feature type="domain" description="Peptidase S9 prolyl oligopeptidase catalytic" evidence="5">
    <location>
        <begin position="472"/>
        <end position="672"/>
    </location>
</feature>
<keyword evidence="7" id="KW-1185">Reference proteome</keyword>
<dbReference type="RefSeq" id="WP_005993484.1">
    <property type="nucleotide sequence ID" value="NZ_AECZ01000011.1"/>
</dbReference>
<reference evidence="6 7" key="1">
    <citation type="submission" date="2010-08" db="EMBL/GenBank/DDBJ databases">
        <title>The draft genome of Desulfovibrio fructosovorans JJ.</title>
        <authorList>
            <consortium name="US DOE Joint Genome Institute (JGI-PGF)"/>
            <person name="Lucas S."/>
            <person name="Copeland A."/>
            <person name="Lapidus A."/>
            <person name="Cheng J.-F."/>
            <person name="Bruce D."/>
            <person name="Goodwin L."/>
            <person name="Pitluck S."/>
            <person name="Land M.L."/>
            <person name="Hauser L."/>
            <person name="Chang Y.-J."/>
            <person name="Jeffries C."/>
            <person name="Wall J.D."/>
            <person name="Stahl D.A."/>
            <person name="Arkin A.P."/>
            <person name="Dehal P."/>
            <person name="Stolyar S.M."/>
            <person name="Hazen T.C."/>
            <person name="Woyke T.J."/>
        </authorList>
    </citation>
    <scope>NUCLEOTIDE SEQUENCE [LARGE SCALE GENOMIC DNA]</scope>
    <source>
        <strain evidence="6 7">JJ</strain>
    </source>
</reference>
<keyword evidence="1" id="KW-0378">Hydrolase</keyword>
<evidence type="ECO:0000313" key="7">
    <source>
        <dbReference type="Proteomes" id="UP000006250"/>
    </source>
</evidence>
<gene>
    <name evidence="6" type="ORF">DesfrDRAFT_2011</name>
</gene>
<dbReference type="Gene3D" id="3.40.50.1820">
    <property type="entry name" value="alpha/beta hydrolase"/>
    <property type="match status" value="1"/>
</dbReference>
<dbReference type="InterPro" id="IPR011659">
    <property type="entry name" value="WD40"/>
</dbReference>
<comment type="caution">
    <text evidence="6">The sequence shown here is derived from an EMBL/GenBank/DDBJ whole genome shotgun (WGS) entry which is preliminary data.</text>
</comment>
<dbReference type="GO" id="GO:0006508">
    <property type="term" value="P:proteolysis"/>
    <property type="evidence" value="ECO:0007669"/>
    <property type="project" value="InterPro"/>
</dbReference>
<evidence type="ECO:0000256" key="1">
    <source>
        <dbReference type="ARBA" id="ARBA00022801"/>
    </source>
</evidence>
<dbReference type="Pfam" id="PF07676">
    <property type="entry name" value="PD40"/>
    <property type="match status" value="1"/>
</dbReference>
<evidence type="ECO:0000256" key="2">
    <source>
        <dbReference type="ARBA" id="ARBA00022825"/>
    </source>
</evidence>
<dbReference type="InterPro" id="IPR029058">
    <property type="entry name" value="AB_hydrolase_fold"/>
</dbReference>
<dbReference type="SUPFAM" id="SSF53474">
    <property type="entry name" value="alpha/beta-Hydrolases"/>
    <property type="match status" value="1"/>
</dbReference>
<keyword evidence="2" id="KW-0645">Protease</keyword>
<dbReference type="InterPro" id="IPR001375">
    <property type="entry name" value="Peptidase_S9_cat"/>
</dbReference>
<dbReference type="eggNOG" id="COG0823">
    <property type="taxonomic scope" value="Bacteria"/>
</dbReference>
<evidence type="ECO:0000259" key="5">
    <source>
        <dbReference type="Pfam" id="PF00326"/>
    </source>
</evidence>
<name>E1JWL2_SOLFR</name>
<dbReference type="PANTHER" id="PTHR42776">
    <property type="entry name" value="SERINE PEPTIDASE S9 FAMILY MEMBER"/>
    <property type="match status" value="1"/>
</dbReference>
<dbReference type="AlphaFoldDB" id="E1JWL2"/>
<keyword evidence="2" id="KW-0720">Serine protease</keyword>
<feature type="signal peptide" evidence="4">
    <location>
        <begin position="1"/>
        <end position="26"/>
    </location>
</feature>
<dbReference type="EMBL" id="AECZ01000011">
    <property type="protein sequence ID" value="EFL51309.1"/>
    <property type="molecule type" value="Genomic_DNA"/>
</dbReference>
<evidence type="ECO:0000256" key="4">
    <source>
        <dbReference type="SAM" id="SignalP"/>
    </source>
</evidence>
<dbReference type="STRING" id="596151.DesfrDRAFT_2011"/>
<dbReference type="OrthoDB" id="4269629at2"/>
<sequence length="716" mass="75671">MPAAFRFRLRVALTAAVFFCVCAAPAVCSEKAFTIDDMLRVAMIDDLRLSADGRHVAFTVTRAVMDEQGGDLRSRVYVADAAKSLARPVTSEREVCEKPVFSPHGSRLAYLVQTDDTTDAVVMSLGTGHTRRLTHGRGDVLDLAFTPDGKALAMTMTMNGGSGNRETNCDADVDVLDEEGGAAGLFLLPLAGQGALRGLVTDRDVGGFVFSPDGGRIAFETTPPDAPPRGRRGNTVAGRAQPQDAAQTDIAMVDVKTGRVVPVAATADSETSPCFSPDGKWLAYVATRAPGFYYSAARVMIVPASGGAPRALAATPDARPEMLGWSADGGTIYVREIEGTGAVVLALPVSGAAPRTVSGTPRMVSQAAVSASGNALGMVLVDSDLPPEAYLTPLGRFAPKPVSAVNKEFVGYRLGKTEVVRWKAADGTVLEGLYTHPVTPGSGPPPLLVELHGGPAVAADRQYLGALNYYPLAVFSERGYALFQPNVRGSDGYGPAFRMAIKGDWGGVDFADLQSGIDALVARKLADPKRLGVMGWSYGGYLTAWTIGHTDRFAAASIGAGITDLVSQSGSMDLPDFIPLYFGGEAYERFQTLFDHSPLKYAAAIKTPTLFQHGVSDERVPFTQSLELYTALSRLGVPTKLAAYPRSGHDVTEPSLIRDLMVRNLDWFTRYVPIAPVETAFFFGDAATVPPVRENGKTGAGDRPGAGGGPCPRPGS</sequence>
<proteinExistence type="predicted"/>
<dbReference type="Pfam" id="PF00326">
    <property type="entry name" value="Peptidase_S9"/>
    <property type="match status" value="1"/>
</dbReference>
<feature type="compositionally biased region" description="Gly residues" evidence="3">
    <location>
        <begin position="698"/>
        <end position="710"/>
    </location>
</feature>
<feature type="chain" id="PRO_5003148188" evidence="4">
    <location>
        <begin position="27"/>
        <end position="716"/>
    </location>
</feature>
<dbReference type="PANTHER" id="PTHR42776:SF27">
    <property type="entry name" value="DIPEPTIDYL PEPTIDASE FAMILY MEMBER 6"/>
    <property type="match status" value="1"/>
</dbReference>
<protein>
    <submittedName>
        <fullName evidence="6">Peptidase S9 prolyl oligopeptidase active site domain protein</fullName>
    </submittedName>
</protein>
<dbReference type="eggNOG" id="COG1506">
    <property type="taxonomic scope" value="Bacteria"/>
</dbReference>
<dbReference type="InterPro" id="IPR011042">
    <property type="entry name" value="6-blade_b-propeller_TolB-like"/>
</dbReference>
<evidence type="ECO:0000313" key="6">
    <source>
        <dbReference type="EMBL" id="EFL51309.1"/>
    </source>
</evidence>